<keyword evidence="2 5" id="KW-1133">Transmembrane helix</keyword>
<feature type="transmembrane region" description="Helical" evidence="5">
    <location>
        <begin position="277"/>
        <end position="297"/>
    </location>
</feature>
<feature type="transmembrane region" description="Helical" evidence="5">
    <location>
        <begin position="244"/>
        <end position="265"/>
    </location>
</feature>
<feature type="transmembrane region" description="Helical" evidence="5">
    <location>
        <begin position="82"/>
        <end position="100"/>
    </location>
</feature>
<dbReference type="AlphaFoldDB" id="A0A291P3Q5"/>
<sequence length="460" mass="48135">MGATPDRATVPEPFTTTVMASGALFIGLALLMLGNGLQGSLLGVRASQEDFGSVVIGLIMAAFFTGFLLGSVWTVHALRRVGYVRVFAALAAVASVAILVQELFVVPLAWGLMRFVTGLCFAGIFVVSESWLNNRATNRTRGRLLAVYMVVMYLGQGGGQLLLNLADPSQADLFILSSILISVAVVPLLLSATPAPEVSLSRRMSVRRLFRVSPFGAGGVFIAGLINGTIMGMGAVYAHDAGLSVSRIALFMGALICGGALLQWPLGRLSDRVDRRLVIIGVAFAGAASALLADQATGWTTPWMLGSVGLFGGLAFALHSLNLAHTNDCLEPAEMLGASSSLVLLLGVGSVIEPLAVGAVMSQAGAAGFFWWLAVVQVAFGLFGLGCVRYFAKRASVEPSHYVVVPAQTSSVGSAAIEDVYATQERETAETPDDGEPEAESPDAGRREDDVRDGPPPAAY</sequence>
<dbReference type="OrthoDB" id="9810614at2"/>
<gene>
    <name evidence="6" type="ORF">BEI_0539</name>
</gene>
<evidence type="ECO:0000256" key="4">
    <source>
        <dbReference type="SAM" id="MobiDB-lite"/>
    </source>
</evidence>
<dbReference type="GO" id="GO:0022857">
    <property type="term" value="F:transmembrane transporter activity"/>
    <property type="evidence" value="ECO:0007669"/>
    <property type="project" value="InterPro"/>
</dbReference>
<dbReference type="CDD" id="cd17477">
    <property type="entry name" value="MFS_YcaD_like"/>
    <property type="match status" value="1"/>
</dbReference>
<evidence type="ECO:0000256" key="1">
    <source>
        <dbReference type="ARBA" id="ARBA00022692"/>
    </source>
</evidence>
<feature type="transmembrane region" description="Helical" evidence="5">
    <location>
        <begin position="175"/>
        <end position="195"/>
    </location>
</feature>
<feature type="transmembrane region" description="Helical" evidence="5">
    <location>
        <begin position="54"/>
        <end position="75"/>
    </location>
</feature>
<dbReference type="Proteomes" id="UP000219993">
    <property type="component" value="Chromosome"/>
</dbReference>
<dbReference type="Gene3D" id="1.20.1250.20">
    <property type="entry name" value="MFS general substrate transporter like domains"/>
    <property type="match status" value="2"/>
</dbReference>
<keyword evidence="3 5" id="KW-0472">Membrane</keyword>
<name>A0A291P3Q5_9GAMM</name>
<evidence type="ECO:0000313" key="6">
    <source>
        <dbReference type="EMBL" id="ATJ81526.1"/>
    </source>
</evidence>
<feature type="transmembrane region" description="Helical" evidence="5">
    <location>
        <begin position="336"/>
        <end position="357"/>
    </location>
</feature>
<dbReference type="PANTHER" id="PTHR23521:SF3">
    <property type="entry name" value="MFS TRANSPORTER"/>
    <property type="match status" value="1"/>
</dbReference>
<feature type="compositionally biased region" description="Basic and acidic residues" evidence="4">
    <location>
        <begin position="443"/>
        <end position="453"/>
    </location>
</feature>
<feature type="transmembrane region" description="Helical" evidence="5">
    <location>
        <begin position="12"/>
        <end position="34"/>
    </location>
</feature>
<dbReference type="SUPFAM" id="SSF103473">
    <property type="entry name" value="MFS general substrate transporter"/>
    <property type="match status" value="1"/>
</dbReference>
<dbReference type="InterPro" id="IPR047200">
    <property type="entry name" value="MFS_YcaD-like"/>
</dbReference>
<keyword evidence="1 5" id="KW-0812">Transmembrane</keyword>
<dbReference type="KEGG" id="hbe:BEI_0539"/>
<feature type="transmembrane region" description="Helical" evidence="5">
    <location>
        <begin position="215"/>
        <end position="238"/>
    </location>
</feature>
<dbReference type="InterPro" id="IPR036259">
    <property type="entry name" value="MFS_trans_sf"/>
</dbReference>
<evidence type="ECO:0008006" key="8">
    <source>
        <dbReference type="Google" id="ProtNLM"/>
    </source>
</evidence>
<proteinExistence type="predicted"/>
<feature type="transmembrane region" description="Helical" evidence="5">
    <location>
        <begin position="144"/>
        <end position="163"/>
    </location>
</feature>
<dbReference type="RefSeq" id="WP_097788057.1">
    <property type="nucleotide sequence ID" value="NZ_CP021435.1"/>
</dbReference>
<dbReference type="PANTHER" id="PTHR23521">
    <property type="entry name" value="TRANSPORTER MFS SUPERFAMILY"/>
    <property type="match status" value="1"/>
</dbReference>
<evidence type="ECO:0000256" key="3">
    <source>
        <dbReference type="ARBA" id="ARBA00023136"/>
    </source>
</evidence>
<feature type="region of interest" description="Disordered" evidence="4">
    <location>
        <begin position="419"/>
        <end position="460"/>
    </location>
</feature>
<dbReference type="InterPro" id="IPR011701">
    <property type="entry name" value="MFS"/>
</dbReference>
<evidence type="ECO:0000256" key="5">
    <source>
        <dbReference type="SAM" id="Phobius"/>
    </source>
</evidence>
<evidence type="ECO:0000256" key="2">
    <source>
        <dbReference type="ARBA" id="ARBA00022989"/>
    </source>
</evidence>
<dbReference type="GO" id="GO:0005886">
    <property type="term" value="C:plasma membrane"/>
    <property type="evidence" value="ECO:0007669"/>
    <property type="project" value="TreeGrafter"/>
</dbReference>
<feature type="compositionally biased region" description="Acidic residues" evidence="4">
    <location>
        <begin position="430"/>
        <end position="441"/>
    </location>
</feature>
<feature type="transmembrane region" description="Helical" evidence="5">
    <location>
        <begin position="303"/>
        <end position="324"/>
    </location>
</feature>
<protein>
    <recommendedName>
        <fullName evidence="8">MFS transporter</fullName>
    </recommendedName>
</protein>
<keyword evidence="7" id="KW-1185">Reference proteome</keyword>
<feature type="transmembrane region" description="Helical" evidence="5">
    <location>
        <begin position="369"/>
        <end position="392"/>
    </location>
</feature>
<evidence type="ECO:0000313" key="7">
    <source>
        <dbReference type="Proteomes" id="UP000219993"/>
    </source>
</evidence>
<dbReference type="EMBL" id="CP021435">
    <property type="protein sequence ID" value="ATJ81526.1"/>
    <property type="molecule type" value="Genomic_DNA"/>
</dbReference>
<feature type="transmembrane region" description="Helical" evidence="5">
    <location>
        <begin position="112"/>
        <end position="132"/>
    </location>
</feature>
<reference evidence="6 7" key="1">
    <citation type="journal article" date="2017" name="Sci. Rep.">
        <title>Revealing the Saline Adaptation Strategies of the Halophilic Bacterium Halomonas beimenensis through High-throughput Omics and Transposon Mutagenesis Approaches.</title>
        <authorList>
            <person name="Chen Y.H."/>
            <person name="Lin S.S."/>
            <person name="Shyu Y.T."/>
        </authorList>
    </citation>
    <scope>NUCLEOTIDE SEQUENCE [LARGE SCALE GENOMIC DNA]</scope>
    <source>
        <strain evidence="6 7">NTU-111</strain>
    </source>
</reference>
<organism evidence="6 7">
    <name type="scientific">Halomonas beimenensis</name>
    <dbReference type="NCBI Taxonomy" id="475662"/>
    <lineage>
        <taxon>Bacteria</taxon>
        <taxon>Pseudomonadati</taxon>
        <taxon>Pseudomonadota</taxon>
        <taxon>Gammaproteobacteria</taxon>
        <taxon>Oceanospirillales</taxon>
        <taxon>Halomonadaceae</taxon>
        <taxon>Halomonas</taxon>
    </lineage>
</organism>
<dbReference type="Pfam" id="PF07690">
    <property type="entry name" value="MFS_1"/>
    <property type="match status" value="2"/>
</dbReference>
<accession>A0A291P3Q5</accession>